<protein>
    <submittedName>
        <fullName evidence="1">Methyltransferase</fullName>
    </submittedName>
</protein>
<proteinExistence type="predicted"/>
<dbReference type="GO" id="GO:0008168">
    <property type="term" value="F:methyltransferase activity"/>
    <property type="evidence" value="ECO:0007669"/>
    <property type="project" value="UniProtKB-KW"/>
</dbReference>
<dbReference type="SUPFAM" id="SSF53335">
    <property type="entry name" value="S-adenosyl-L-methionine-dependent methyltransferases"/>
    <property type="match status" value="1"/>
</dbReference>
<dbReference type="RefSeq" id="WP_279494900.1">
    <property type="nucleotide sequence ID" value="NZ_CP122283.1"/>
</dbReference>
<evidence type="ECO:0000313" key="2">
    <source>
        <dbReference type="Proteomes" id="UP001244564"/>
    </source>
</evidence>
<sequence length="135" mass="15076">MAKKHHFEHSCTDEVGRLLSVLVGQIKTGKILEIGTGYGVGSSWILSSIPRSIHFISVDHSKDKIKLISQNIHHAQAEFVYGDWKEMIQSGPFQFIFADAAAAKTIEAERSFDILGMGGMLLMDDFTPEEHFPEE</sequence>
<reference evidence="1 2" key="1">
    <citation type="submission" date="2023-04" db="EMBL/GenBank/DDBJ databases">
        <title>Genomic of Lysinibacillus capsici TSBLM.</title>
        <authorList>
            <person name="Hu X.S."/>
            <person name="Yu C.H."/>
        </authorList>
    </citation>
    <scope>NUCLEOTIDE SEQUENCE [LARGE SCALE GENOMIC DNA]</scope>
    <source>
        <strain evidence="1 2">TSBLM</strain>
    </source>
</reference>
<evidence type="ECO:0000313" key="1">
    <source>
        <dbReference type="EMBL" id="WGF39154.1"/>
    </source>
</evidence>
<name>A0ABY8KLY9_9BACI</name>
<dbReference type="PANTHER" id="PTHR43167:SF1">
    <property type="entry name" value="PUTATIVE (AFU_ORTHOLOGUE AFUA_6G01830)-RELATED"/>
    <property type="match status" value="1"/>
</dbReference>
<dbReference type="Gene3D" id="3.40.50.150">
    <property type="entry name" value="Vaccinia Virus protein VP39"/>
    <property type="match status" value="1"/>
</dbReference>
<dbReference type="Pfam" id="PF13578">
    <property type="entry name" value="Methyltransf_24"/>
    <property type="match status" value="1"/>
</dbReference>
<organism evidence="1 2">
    <name type="scientific">Lysinibacillus capsici</name>
    <dbReference type="NCBI Taxonomy" id="2115968"/>
    <lineage>
        <taxon>Bacteria</taxon>
        <taxon>Bacillati</taxon>
        <taxon>Bacillota</taxon>
        <taxon>Bacilli</taxon>
        <taxon>Bacillales</taxon>
        <taxon>Bacillaceae</taxon>
        <taxon>Lysinibacillus</taxon>
    </lineage>
</organism>
<dbReference type="EMBL" id="CP122283">
    <property type="protein sequence ID" value="WGF39154.1"/>
    <property type="molecule type" value="Genomic_DNA"/>
</dbReference>
<dbReference type="GO" id="GO:0032259">
    <property type="term" value="P:methylation"/>
    <property type="evidence" value="ECO:0007669"/>
    <property type="project" value="UniProtKB-KW"/>
</dbReference>
<gene>
    <name evidence="1" type="ORF">QBO96_02510</name>
</gene>
<accession>A0ABY8KLY9</accession>
<keyword evidence="1" id="KW-0808">Transferase</keyword>
<keyword evidence="2" id="KW-1185">Reference proteome</keyword>
<dbReference type="InterPro" id="IPR029063">
    <property type="entry name" value="SAM-dependent_MTases_sf"/>
</dbReference>
<dbReference type="Proteomes" id="UP001244564">
    <property type="component" value="Chromosome"/>
</dbReference>
<keyword evidence="1" id="KW-0489">Methyltransferase</keyword>
<dbReference type="PANTHER" id="PTHR43167">
    <property type="entry name" value="PUTATIVE (AFU_ORTHOLOGUE AFUA_6G01830)-RELATED"/>
    <property type="match status" value="1"/>
</dbReference>